<dbReference type="EC" id="2.7.7.77" evidence="8"/>
<evidence type="ECO:0000256" key="8">
    <source>
        <dbReference type="HAMAP-Rule" id="MF_00316"/>
    </source>
</evidence>
<dbReference type="RefSeq" id="WP_007197798.1">
    <property type="nucleotide sequence ID" value="NZ_CM002917.1"/>
</dbReference>
<dbReference type="GO" id="GO:0061603">
    <property type="term" value="F:molybdenum cofactor guanylyltransferase activity"/>
    <property type="evidence" value="ECO:0007669"/>
    <property type="project" value="UniProtKB-EC"/>
</dbReference>
<evidence type="ECO:0000256" key="3">
    <source>
        <dbReference type="ARBA" id="ARBA00022723"/>
    </source>
</evidence>
<evidence type="ECO:0000256" key="4">
    <source>
        <dbReference type="ARBA" id="ARBA00022741"/>
    </source>
</evidence>
<dbReference type="Gene3D" id="3.90.550.10">
    <property type="entry name" value="Spore Coat Polysaccharide Biosynthesis Protein SpsA, Chain A"/>
    <property type="match status" value="1"/>
</dbReference>
<dbReference type="STRING" id="411684.HPDFL43_10112"/>
<evidence type="ECO:0000256" key="7">
    <source>
        <dbReference type="ARBA" id="ARBA00023150"/>
    </source>
</evidence>
<feature type="domain" description="MobA-like NTP transferase" evidence="9">
    <location>
        <begin position="7"/>
        <end position="158"/>
    </location>
</feature>
<gene>
    <name evidence="8" type="primary">mobA</name>
    <name evidence="10" type="ORF">HPDFL43_10112</name>
</gene>
<keyword evidence="6 8" id="KW-0342">GTP-binding</keyword>
<evidence type="ECO:0000313" key="10">
    <source>
        <dbReference type="EMBL" id="EDQ33583.1"/>
    </source>
</evidence>
<keyword evidence="11" id="KW-1185">Reference proteome</keyword>
<keyword evidence="2 8" id="KW-0808">Transferase</keyword>
<evidence type="ECO:0000259" key="9">
    <source>
        <dbReference type="Pfam" id="PF12804"/>
    </source>
</evidence>
<feature type="binding site" evidence="8">
    <location>
        <position position="67"/>
    </location>
    <ligand>
        <name>GTP</name>
        <dbReference type="ChEBI" id="CHEBI:37565"/>
    </ligand>
</feature>
<comment type="similarity">
    <text evidence="8">Belongs to the MobA family.</text>
</comment>
<evidence type="ECO:0000313" key="11">
    <source>
        <dbReference type="Proteomes" id="UP000004291"/>
    </source>
</evidence>
<comment type="cofactor">
    <cofactor evidence="8">
        <name>Mg(2+)</name>
        <dbReference type="ChEBI" id="CHEBI:18420"/>
    </cofactor>
</comment>
<reference evidence="10 11" key="2">
    <citation type="submission" date="2012-06" db="EMBL/GenBank/DDBJ databases">
        <authorList>
            <person name="Fiebig A."/>
        </authorList>
    </citation>
    <scope>NUCLEOTIDE SEQUENCE [LARGE SCALE GENOMIC DNA]</scope>
    <source>
        <strain evidence="10 11">DFL-43</strain>
    </source>
</reference>
<dbReference type="PANTHER" id="PTHR19136">
    <property type="entry name" value="MOLYBDENUM COFACTOR GUANYLYLTRANSFERASE"/>
    <property type="match status" value="1"/>
</dbReference>
<accession>A9D6S4</accession>
<evidence type="ECO:0000256" key="2">
    <source>
        <dbReference type="ARBA" id="ARBA00022679"/>
    </source>
</evidence>
<dbReference type="GO" id="GO:0046872">
    <property type="term" value="F:metal ion binding"/>
    <property type="evidence" value="ECO:0007669"/>
    <property type="project" value="UniProtKB-KW"/>
</dbReference>
<keyword evidence="4 8" id="KW-0547">Nucleotide-binding</keyword>
<dbReference type="HAMAP" id="MF_00316">
    <property type="entry name" value="MobA"/>
    <property type="match status" value="1"/>
</dbReference>
<feature type="binding site" evidence="8">
    <location>
        <position position="100"/>
    </location>
    <ligand>
        <name>Mg(2+)</name>
        <dbReference type="ChEBI" id="CHEBI:18420"/>
    </ligand>
</feature>
<dbReference type="Pfam" id="PF12804">
    <property type="entry name" value="NTP_transf_3"/>
    <property type="match status" value="1"/>
</dbReference>
<comment type="domain">
    <text evidence="8">The N-terminal domain determines nucleotide recognition and specific binding, while the C-terminal domain determines the specific binding to the target protein.</text>
</comment>
<organism evidence="10 11">
    <name type="scientific">Hoeflea phototrophica (strain DSM 17068 / NCIMB 14078 / DFL-43)</name>
    <dbReference type="NCBI Taxonomy" id="411684"/>
    <lineage>
        <taxon>Bacteria</taxon>
        <taxon>Pseudomonadati</taxon>
        <taxon>Pseudomonadota</taxon>
        <taxon>Alphaproteobacteria</taxon>
        <taxon>Hyphomicrobiales</taxon>
        <taxon>Rhizobiaceae</taxon>
        <taxon>Hoeflea</taxon>
    </lineage>
</organism>
<dbReference type="GO" id="GO:0005525">
    <property type="term" value="F:GTP binding"/>
    <property type="evidence" value="ECO:0007669"/>
    <property type="project" value="UniProtKB-UniRule"/>
</dbReference>
<dbReference type="GO" id="GO:0005737">
    <property type="term" value="C:cytoplasm"/>
    <property type="evidence" value="ECO:0007669"/>
    <property type="project" value="UniProtKB-SubCell"/>
</dbReference>
<dbReference type="HOGENOM" id="CLU_055597_5_1_5"/>
<comment type="subunit">
    <text evidence="8">Monomer.</text>
</comment>
<dbReference type="OrthoDB" id="9788394at2"/>
<dbReference type="GO" id="GO:1902758">
    <property type="term" value="P:bis(molybdopterin guanine dinucleotide)molybdenum biosynthetic process"/>
    <property type="evidence" value="ECO:0007669"/>
    <property type="project" value="TreeGrafter"/>
</dbReference>
<dbReference type="NCBIfam" id="TIGR02665">
    <property type="entry name" value="molyb_mobA"/>
    <property type="match status" value="1"/>
</dbReference>
<dbReference type="SUPFAM" id="SSF53448">
    <property type="entry name" value="Nucleotide-diphospho-sugar transferases"/>
    <property type="match status" value="1"/>
</dbReference>
<proteinExistence type="inferred from homology"/>
<dbReference type="EMBL" id="ABIA03000002">
    <property type="protein sequence ID" value="EDQ33583.1"/>
    <property type="molecule type" value="Genomic_DNA"/>
</dbReference>
<dbReference type="PANTHER" id="PTHR19136:SF81">
    <property type="entry name" value="MOLYBDENUM COFACTOR GUANYLYLTRANSFERASE"/>
    <property type="match status" value="1"/>
</dbReference>
<sequence length="206" mass="21921">MNIIGGILAGGRGRRMEGIDKPFAELDGKPLIAHVIRRMTPQAGEVIINANGEAERFDQFGFDVIADRIDGFRGPLAGLHALMVAAGERGGSHLLSVPADTPFLPADLATRLTSVENTDGAARIASSKGRRQPVVALWPVDLAKGLEAYLSKTGDLSMAAYLRQIETTETGFPVIDGLDPFFNINTPGDLEQAERLIAACPDSSIV</sequence>
<dbReference type="InterPro" id="IPR029044">
    <property type="entry name" value="Nucleotide-diphossugar_trans"/>
</dbReference>
<reference evidence="10 11" key="1">
    <citation type="submission" date="2007-10" db="EMBL/GenBank/DDBJ databases">
        <authorList>
            <person name="Wagner-Dobler I."/>
            <person name="Ferriera S."/>
            <person name="Johnson J."/>
            <person name="Kravitz S."/>
            <person name="Beeson K."/>
            <person name="Sutton G."/>
            <person name="Rogers Y.-H."/>
            <person name="Friedman R."/>
            <person name="Frazier M."/>
            <person name="Venter J.C."/>
        </authorList>
    </citation>
    <scope>NUCLEOTIDE SEQUENCE [LARGE SCALE GENOMIC DNA]</scope>
    <source>
        <strain evidence="10 11">DFL-43</strain>
    </source>
</reference>
<evidence type="ECO:0000256" key="1">
    <source>
        <dbReference type="ARBA" id="ARBA00022490"/>
    </source>
</evidence>
<keyword evidence="3 8" id="KW-0479">Metal-binding</keyword>
<comment type="caution">
    <text evidence="10">The sequence shown here is derived from an EMBL/GenBank/DDBJ whole genome shotgun (WGS) entry which is preliminary data.</text>
</comment>
<evidence type="ECO:0000256" key="5">
    <source>
        <dbReference type="ARBA" id="ARBA00022842"/>
    </source>
</evidence>
<dbReference type="InterPro" id="IPR025877">
    <property type="entry name" value="MobA-like_NTP_Trfase"/>
</dbReference>
<keyword evidence="7 8" id="KW-0501">Molybdenum cofactor biosynthesis</keyword>
<feature type="binding site" evidence="8">
    <location>
        <position position="49"/>
    </location>
    <ligand>
        <name>GTP</name>
        <dbReference type="ChEBI" id="CHEBI:37565"/>
    </ligand>
</feature>
<comment type="function">
    <text evidence="8">Transfers a GMP moiety from GTP to Mo-molybdopterin (Mo-MPT) cofactor (Moco or molybdenum cofactor) to form Mo-molybdopterin guanine dinucleotide (Mo-MGD) cofactor.</text>
</comment>
<dbReference type="AlphaFoldDB" id="A9D6S4"/>
<feature type="binding site" evidence="8">
    <location>
        <position position="100"/>
    </location>
    <ligand>
        <name>GTP</name>
        <dbReference type="ChEBI" id="CHEBI:37565"/>
    </ligand>
</feature>
<keyword evidence="1 8" id="KW-0963">Cytoplasm</keyword>
<evidence type="ECO:0000256" key="6">
    <source>
        <dbReference type="ARBA" id="ARBA00023134"/>
    </source>
</evidence>
<keyword evidence="5 8" id="KW-0460">Magnesium</keyword>
<feature type="binding site" evidence="8">
    <location>
        <position position="21"/>
    </location>
    <ligand>
        <name>GTP</name>
        <dbReference type="ChEBI" id="CHEBI:37565"/>
    </ligand>
</feature>
<dbReference type="eggNOG" id="COG0746">
    <property type="taxonomic scope" value="Bacteria"/>
</dbReference>
<dbReference type="InterPro" id="IPR013482">
    <property type="entry name" value="Molybde_CF_guanTrfase"/>
</dbReference>
<feature type="binding site" evidence="8">
    <location>
        <begin position="8"/>
        <end position="10"/>
    </location>
    <ligand>
        <name>GTP</name>
        <dbReference type="ChEBI" id="CHEBI:37565"/>
    </ligand>
</feature>
<comment type="catalytic activity">
    <reaction evidence="8">
        <text>Mo-molybdopterin + GTP + H(+) = Mo-molybdopterin guanine dinucleotide + diphosphate</text>
        <dbReference type="Rhea" id="RHEA:34243"/>
        <dbReference type="ChEBI" id="CHEBI:15378"/>
        <dbReference type="ChEBI" id="CHEBI:33019"/>
        <dbReference type="ChEBI" id="CHEBI:37565"/>
        <dbReference type="ChEBI" id="CHEBI:71302"/>
        <dbReference type="ChEBI" id="CHEBI:71310"/>
        <dbReference type="EC" id="2.7.7.77"/>
    </reaction>
</comment>
<dbReference type="Proteomes" id="UP000004291">
    <property type="component" value="Chromosome"/>
</dbReference>
<protein>
    <recommendedName>
        <fullName evidence="8">Molybdenum cofactor guanylyltransferase</fullName>
        <shortName evidence="8">MoCo guanylyltransferase</shortName>
        <ecNumber evidence="8">2.7.7.77</ecNumber>
    </recommendedName>
    <alternativeName>
        <fullName evidence="8">GTP:molybdopterin guanylyltransferase</fullName>
    </alternativeName>
    <alternativeName>
        <fullName evidence="8">Mo-MPT guanylyltransferase</fullName>
    </alternativeName>
    <alternativeName>
        <fullName evidence="8">Molybdopterin guanylyltransferase</fullName>
    </alternativeName>
    <alternativeName>
        <fullName evidence="8">Molybdopterin-guanine dinucleotide synthase</fullName>
        <shortName evidence="8">MGD synthase</shortName>
    </alternativeName>
</protein>
<comment type="subcellular location">
    <subcellularLocation>
        <location evidence="8">Cytoplasm</location>
    </subcellularLocation>
</comment>
<name>A9D6S4_HOEPD</name>
<dbReference type="CDD" id="cd02503">
    <property type="entry name" value="MobA"/>
    <property type="match status" value="1"/>
</dbReference>